<dbReference type="PANTHER" id="PTHR36223:SF1">
    <property type="entry name" value="TRANSCRIPTION ELONGATION FACTOR EAF N-TERMINAL DOMAIN-CONTAINING PROTEIN"/>
    <property type="match status" value="1"/>
</dbReference>
<feature type="region of interest" description="Disordered" evidence="1">
    <location>
        <begin position="566"/>
        <end position="585"/>
    </location>
</feature>
<keyword evidence="3" id="KW-1185">Reference proteome</keyword>
<dbReference type="PANTHER" id="PTHR36223">
    <property type="entry name" value="BETA-LACTAMASE-TYPE TRANSPEPTIDASE FOLD DOMAIN CONTAINING PROTEIN"/>
    <property type="match status" value="1"/>
</dbReference>
<proteinExistence type="predicted"/>
<feature type="region of interest" description="Disordered" evidence="1">
    <location>
        <begin position="354"/>
        <end position="397"/>
    </location>
</feature>
<dbReference type="AlphaFoldDB" id="A0A2J6Q205"/>
<organism evidence="2 3">
    <name type="scientific">Hyaloscypha hepaticicola</name>
    <dbReference type="NCBI Taxonomy" id="2082293"/>
    <lineage>
        <taxon>Eukaryota</taxon>
        <taxon>Fungi</taxon>
        <taxon>Dikarya</taxon>
        <taxon>Ascomycota</taxon>
        <taxon>Pezizomycotina</taxon>
        <taxon>Leotiomycetes</taxon>
        <taxon>Helotiales</taxon>
        <taxon>Hyaloscyphaceae</taxon>
        <taxon>Hyaloscypha</taxon>
    </lineage>
</organism>
<dbReference type="Proteomes" id="UP000235672">
    <property type="component" value="Unassembled WGS sequence"/>
</dbReference>
<dbReference type="STRING" id="1745343.A0A2J6Q205"/>
<evidence type="ECO:0000313" key="3">
    <source>
        <dbReference type="Proteomes" id="UP000235672"/>
    </source>
</evidence>
<evidence type="ECO:0000256" key="1">
    <source>
        <dbReference type="SAM" id="MobiDB-lite"/>
    </source>
</evidence>
<dbReference type="EMBL" id="KZ613485">
    <property type="protein sequence ID" value="PMD20308.1"/>
    <property type="molecule type" value="Genomic_DNA"/>
</dbReference>
<sequence length="623" mass="69472">MPEHKGIKLSICSQVEQTIHAELPHLHPEFPHPETSQFTYRSPDVRKSLDWTPPSAGSDSKSDRLLGRESSVAVYIPSVPGTRFWIRYNIEEWASTNCQWYFFKLFMNGRQVTSWGTNARTNPSGQIMKGLFDPSELWNYDHNTMYKNMGLEERSFVFAFEDKDNKPSAATDGGLIEVKVYRARGRSRMMPTPLEYKSQDGYGIIMPSQGLVDRPQDAKFYDWHLKDPKDWPYASFKFHYRSWESLQSLNLIPSDHPRSLLPPSASVLSLVGFSRAEHEKLKEEAAPTTKESPAKASETSESSAMPWLTSVFDDIPDSAKSQDKKEFVVPSEIVENYSLRFPVPVPTSKFSAAVIDKPSSPKGSPTPQNVNRPLPQIPSRKSSLKHRRNVSSVSTNAPSVAASLKSYIDRDSPSPEPAEIGIAEAVDVRLTCPIVGTTEWSGDTGSIASLAVDEPSSNSPLSELATKRQGMALSSLSTEPVTFSLPNVTIRKLHLSGGKHSPIRKTSPAKDEFQRKDENSPLLENQATLALTESEWMCRTPSPMKKRQEEDGISLTKLWSPGLGANRKSLRRRSEGSVESAGSLSGRRASIFDHQVTGIPEEDADNTTRQDFDDEILRSGNWI</sequence>
<protein>
    <submittedName>
        <fullName evidence="2">Uncharacterized protein</fullName>
    </submittedName>
</protein>
<name>A0A2J6Q205_9HELO</name>
<feature type="region of interest" description="Disordered" evidence="1">
    <location>
        <begin position="279"/>
        <end position="303"/>
    </location>
</feature>
<feature type="compositionally biased region" description="Polar residues" evidence="1">
    <location>
        <begin position="361"/>
        <end position="371"/>
    </location>
</feature>
<evidence type="ECO:0000313" key="2">
    <source>
        <dbReference type="EMBL" id="PMD20308.1"/>
    </source>
</evidence>
<accession>A0A2J6Q205</accession>
<feature type="compositionally biased region" description="Basic and acidic residues" evidence="1">
    <location>
        <begin position="508"/>
        <end position="518"/>
    </location>
</feature>
<reference evidence="2 3" key="1">
    <citation type="submission" date="2016-05" db="EMBL/GenBank/DDBJ databases">
        <title>A degradative enzymes factory behind the ericoid mycorrhizal symbiosis.</title>
        <authorList>
            <consortium name="DOE Joint Genome Institute"/>
            <person name="Martino E."/>
            <person name="Morin E."/>
            <person name="Grelet G."/>
            <person name="Kuo A."/>
            <person name="Kohler A."/>
            <person name="Daghino S."/>
            <person name="Barry K."/>
            <person name="Choi C."/>
            <person name="Cichocki N."/>
            <person name="Clum A."/>
            <person name="Copeland A."/>
            <person name="Hainaut M."/>
            <person name="Haridas S."/>
            <person name="Labutti K."/>
            <person name="Lindquist E."/>
            <person name="Lipzen A."/>
            <person name="Khouja H.-R."/>
            <person name="Murat C."/>
            <person name="Ohm R."/>
            <person name="Olson A."/>
            <person name="Spatafora J."/>
            <person name="Veneault-Fourrey C."/>
            <person name="Henrissat B."/>
            <person name="Grigoriev I."/>
            <person name="Martin F."/>
            <person name="Perotto S."/>
        </authorList>
    </citation>
    <scope>NUCLEOTIDE SEQUENCE [LARGE SCALE GENOMIC DNA]</scope>
    <source>
        <strain evidence="2 3">UAMH 7357</strain>
    </source>
</reference>
<dbReference type="OrthoDB" id="436496at2759"/>
<gene>
    <name evidence="2" type="ORF">NA56DRAFT_749769</name>
</gene>
<feature type="region of interest" description="Disordered" evidence="1">
    <location>
        <begin position="496"/>
        <end position="518"/>
    </location>
</feature>